<evidence type="ECO:0000256" key="3">
    <source>
        <dbReference type="ARBA" id="ARBA00022670"/>
    </source>
</evidence>
<proteinExistence type="inferred from homology"/>
<dbReference type="Gene3D" id="3.40.630.10">
    <property type="entry name" value="Zn peptidases"/>
    <property type="match status" value="1"/>
</dbReference>
<dbReference type="KEGG" id="eri:EEI45_06460"/>
<keyword evidence="7" id="KW-0224">Dipeptidase</keyword>
<evidence type="ECO:0000256" key="2">
    <source>
        <dbReference type="ARBA" id="ARBA00006247"/>
    </source>
</evidence>
<dbReference type="GO" id="GO:0008237">
    <property type="term" value="F:metallopeptidase activity"/>
    <property type="evidence" value="ECO:0007669"/>
    <property type="project" value="UniProtKB-KW"/>
</dbReference>
<dbReference type="GO" id="GO:0006508">
    <property type="term" value="P:proteolysis"/>
    <property type="evidence" value="ECO:0007669"/>
    <property type="project" value="UniProtKB-KW"/>
</dbReference>
<reference evidence="7 8" key="1">
    <citation type="journal article" date="2020" name="Int. J. Syst. Evol. Microbiol.">
        <title>Description of Erysipelothrix piscisicarius sp. nov., an emergent fish pathogen, and assessment of virulence using a tiger barb (Puntigrus tetrazona) infection model.</title>
        <authorList>
            <person name="Pomaranski E.K."/>
            <person name="Griffin M.J."/>
            <person name="Camus A.C."/>
            <person name="Armwood A.R."/>
            <person name="Shelley J."/>
            <person name="Waldbieser G.C."/>
            <person name="LaFrentz B.R."/>
            <person name="Garcia J.C."/>
            <person name="Yanong R."/>
            <person name="Soto E."/>
        </authorList>
    </citation>
    <scope>NUCLEOTIDE SEQUENCE [LARGE SCALE GENOMIC DNA]</scope>
    <source>
        <strain evidence="7 8">15TAL0474</strain>
    </source>
</reference>
<sequence>MKGKLFMNEKEFLNDLEKLIAQKSVRDLSTRTNQAPFGQGIRNAMDVFLDVAQRLGFETGDVDGYAVYAELGDSKRELGVLGHLDVVEVGDLKAWRHNPFELSREGDVLIARGVNDDKGPLLCALYAAKEAFDKAQEPKRRVRIIAGGAEETTWECMDHYFKHHRQPELGFSPDGNFPIVNGEKGIICFSLKFKNEAFDNISASPRVNYICHDLKFNNKIYTGAQILSRNPQRGENAIDKLIDDFDNTEINKRTWAQWN</sequence>
<evidence type="ECO:0000313" key="7">
    <source>
        <dbReference type="EMBL" id="AZK44425.1"/>
    </source>
</evidence>
<name>A0A3S8RN69_9FIRM</name>
<dbReference type="Gene3D" id="3.30.70.360">
    <property type="match status" value="2"/>
</dbReference>
<dbReference type="SUPFAM" id="SSF53187">
    <property type="entry name" value="Zn-dependent exopeptidases"/>
    <property type="match status" value="1"/>
</dbReference>
<comment type="similarity">
    <text evidence="2">Belongs to the peptidase M20A family.</text>
</comment>
<dbReference type="GO" id="GO:0008777">
    <property type="term" value="F:acetylornithine deacetylase activity"/>
    <property type="evidence" value="ECO:0007669"/>
    <property type="project" value="TreeGrafter"/>
</dbReference>
<protein>
    <submittedName>
        <fullName evidence="7">Sapep family Mn(2+)-dependent dipeptidase</fullName>
        <ecNumber evidence="7">3.4.13.-</ecNumber>
    </submittedName>
</protein>
<dbReference type="PROSITE" id="PS00758">
    <property type="entry name" value="ARGE_DAPE_CPG2_1"/>
    <property type="match status" value="1"/>
</dbReference>
<evidence type="ECO:0000256" key="6">
    <source>
        <dbReference type="ARBA" id="ARBA00023049"/>
    </source>
</evidence>
<keyword evidence="8" id="KW-1185">Reference proteome</keyword>
<dbReference type="NCBIfam" id="TIGR01887">
    <property type="entry name" value="dipeptidaselike"/>
    <property type="match status" value="1"/>
</dbReference>
<dbReference type="Pfam" id="PF01546">
    <property type="entry name" value="Peptidase_M20"/>
    <property type="match status" value="1"/>
</dbReference>
<evidence type="ECO:0000256" key="5">
    <source>
        <dbReference type="ARBA" id="ARBA00022833"/>
    </source>
</evidence>
<organism evidence="7 8">
    <name type="scientific">Erysipelothrix piscisicarius</name>
    <dbReference type="NCBI Taxonomy" id="2485784"/>
    <lineage>
        <taxon>Bacteria</taxon>
        <taxon>Bacillati</taxon>
        <taxon>Bacillota</taxon>
        <taxon>Erysipelotrichia</taxon>
        <taxon>Erysipelotrichales</taxon>
        <taxon>Erysipelotrichaceae</taxon>
        <taxon>Erysipelothrix</taxon>
    </lineage>
</organism>
<dbReference type="InterPro" id="IPR010964">
    <property type="entry name" value="M20A_pepV-rel"/>
</dbReference>
<comment type="cofactor">
    <cofactor evidence="1">
        <name>Zn(2+)</name>
        <dbReference type="ChEBI" id="CHEBI:29105"/>
    </cofactor>
</comment>
<dbReference type="EMBL" id="CP034234">
    <property type="protein sequence ID" value="AZK44425.1"/>
    <property type="molecule type" value="Genomic_DNA"/>
</dbReference>
<dbReference type="Proteomes" id="UP000278804">
    <property type="component" value="Chromosome"/>
</dbReference>
<evidence type="ECO:0000313" key="8">
    <source>
        <dbReference type="Proteomes" id="UP000278804"/>
    </source>
</evidence>
<dbReference type="AlphaFoldDB" id="A0A3S8RN69"/>
<evidence type="ECO:0000256" key="1">
    <source>
        <dbReference type="ARBA" id="ARBA00001947"/>
    </source>
</evidence>
<dbReference type="RefSeq" id="WP_125164598.1">
    <property type="nucleotide sequence ID" value="NZ_CP034234.1"/>
</dbReference>
<dbReference type="InterPro" id="IPR001261">
    <property type="entry name" value="ArgE/DapE_CS"/>
</dbReference>
<dbReference type="GO" id="GO:0008270">
    <property type="term" value="F:zinc ion binding"/>
    <property type="evidence" value="ECO:0007669"/>
    <property type="project" value="InterPro"/>
</dbReference>
<gene>
    <name evidence="7" type="ORF">EEI45_06460</name>
</gene>
<dbReference type="EC" id="3.4.13.-" evidence="7"/>
<dbReference type="InterPro" id="IPR002933">
    <property type="entry name" value="Peptidase_M20"/>
</dbReference>
<dbReference type="GO" id="GO:0006526">
    <property type="term" value="P:L-arginine biosynthetic process"/>
    <property type="evidence" value="ECO:0007669"/>
    <property type="project" value="TreeGrafter"/>
</dbReference>
<dbReference type="GO" id="GO:0016805">
    <property type="term" value="F:dipeptidase activity"/>
    <property type="evidence" value="ECO:0007669"/>
    <property type="project" value="UniProtKB-KW"/>
</dbReference>
<dbReference type="PANTHER" id="PTHR43808:SF31">
    <property type="entry name" value="N-ACETYL-L-CITRULLINE DEACETYLASE"/>
    <property type="match status" value="1"/>
</dbReference>
<evidence type="ECO:0000256" key="4">
    <source>
        <dbReference type="ARBA" id="ARBA00022801"/>
    </source>
</evidence>
<keyword evidence="4 7" id="KW-0378">Hydrolase</keyword>
<keyword evidence="3" id="KW-0645">Protease</keyword>
<accession>A0A3S8RN69</accession>
<dbReference type="InterPro" id="IPR050072">
    <property type="entry name" value="Peptidase_M20A"/>
</dbReference>
<keyword evidence="5" id="KW-0862">Zinc</keyword>
<dbReference type="PANTHER" id="PTHR43808">
    <property type="entry name" value="ACETYLORNITHINE DEACETYLASE"/>
    <property type="match status" value="1"/>
</dbReference>
<keyword evidence="6" id="KW-0482">Metalloprotease</keyword>